<reference evidence="1 3" key="9">
    <citation type="journal article" date="2015" name="G3 (Bethesda)">
        <title>Gene Model Annotations for Drosophila melanogaster: Impact of High-Throughput Data.</title>
        <authorList>
            <consortium name="FlyBase Consortium"/>
            <person name="Matthews B.B."/>
            <person name="Dos Santos G."/>
            <person name="Crosby M.A."/>
            <person name="Emmert D.B."/>
            <person name="St Pierre S.E."/>
            <person name="Gramates L.S."/>
            <person name="Zhou P."/>
            <person name="Schroeder A.J."/>
            <person name="Falls K."/>
            <person name="Strelets V."/>
            <person name="Russo S.M."/>
            <person name="Gelbart W.M."/>
            <person name="null"/>
        </authorList>
    </citation>
    <scope>NUCLEOTIDE SEQUENCE [LARGE SCALE GENOMIC DNA]</scope>
    <source>
        <strain evidence="3">Berkeley</strain>
    </source>
</reference>
<reference evidence="1 3" key="8">
    <citation type="journal article" date="2007" name="Science">
        <title>Sequence finishing and mapping of Drosophila melanogaster heterochromatin.</title>
        <authorList>
            <person name="Hoskins R.A."/>
            <person name="Carlson J.W."/>
            <person name="Kennedy C."/>
            <person name="Acevedo D."/>
            <person name="Evans-Holm M."/>
            <person name="Frise E."/>
            <person name="Wan K.H."/>
            <person name="Park S."/>
            <person name="Mendez-Lago M."/>
            <person name="Rossi F."/>
            <person name="Villasante A."/>
            <person name="Dimitri P."/>
            <person name="Karpen G.H."/>
            <person name="Celniker S.E."/>
        </authorList>
    </citation>
    <scope>NUCLEOTIDE SEQUENCE [LARGE SCALE GENOMIC DNA]</scope>
    <source>
        <strain evidence="3">Berkeley</strain>
    </source>
</reference>
<reference evidence="1 3" key="4">
    <citation type="journal article" date="2002" name="Genome Biol.">
        <title>The transposable elements of the Drosophila melanogaster euchromatin: a genomics perspective.</title>
        <authorList>
            <person name="Kaminker J.S."/>
            <person name="Bergman C.M."/>
            <person name="Kronmiller B."/>
            <person name="Carlson J."/>
            <person name="Svirskas R."/>
            <person name="Patel S."/>
            <person name="Frise E."/>
            <person name="Wheeler D.A."/>
            <person name="Lewis S.E."/>
            <person name="Rubin G.M."/>
            <person name="Ashburner M."/>
            <person name="Celniker S.E."/>
        </authorList>
    </citation>
    <scope>NUCLEOTIDE SEQUENCE [LARGE SCALE GENOMIC DNA]</scope>
    <source>
        <strain evidence="3">Berkeley</strain>
    </source>
</reference>
<reference evidence="1 3" key="11">
    <citation type="journal article" date="2015" name="Genome Res.">
        <title>The Release 6 reference sequence of the Drosophila melanogaster genome.</title>
        <authorList>
            <person name="Hoskins R.A."/>
            <person name="Carlson J.W."/>
            <person name="Wan K.H."/>
            <person name="Park S."/>
            <person name="Mendez I."/>
            <person name="Galle S.E."/>
            <person name="Booth B.W."/>
            <person name="Pfeiffer B.D."/>
            <person name="George R.A."/>
            <person name="Svirskas R."/>
            <person name="Krzywinski M."/>
            <person name="Schein J."/>
            <person name="Accardo M.C."/>
            <person name="Damia E."/>
            <person name="Messina G."/>
            <person name="Mendez-Lago M."/>
            <person name="de Pablos B."/>
            <person name="Demakova O.V."/>
            <person name="Andreyeva E.N."/>
            <person name="Boldyreva L.V."/>
            <person name="Marra M."/>
            <person name="Carvalho A.B."/>
            <person name="Dimitri P."/>
            <person name="Villasante A."/>
            <person name="Zhimulev I.F."/>
            <person name="Rubin G.M."/>
            <person name="Karpen G.H."/>
            <person name="Celniker S.E."/>
        </authorList>
    </citation>
    <scope>NUCLEOTIDE SEQUENCE [LARGE SCALE GENOMIC DNA]</scope>
    <source>
        <strain evidence="3">Berkeley</strain>
    </source>
</reference>
<evidence type="ECO:0000313" key="3">
    <source>
        <dbReference type="Proteomes" id="UP000000803"/>
    </source>
</evidence>
<dbReference type="AGR" id="FB:FBgn0033372"/>
<name>A0A0B4KEF7_DROME</name>
<dbReference type="FunCoup" id="A0A0B4KEF7">
    <property type="interactions" value="69"/>
</dbReference>
<dbReference type="Proteomes" id="UP000000803">
    <property type="component" value="Chromosome 2R"/>
</dbReference>
<dbReference type="AlphaFoldDB" id="A0A0B4KEF7"/>
<evidence type="ECO:0000313" key="2">
    <source>
        <dbReference type="FlyBase" id="FBgn0033372"/>
    </source>
</evidence>
<sequence length="729" mass="82903">MSENHDSLGASVAYSELVAIDQKDIILMIDFDSAVSICSACIANKSANPVDVLTLWFTKLLGAYIDDSGYCVLAAREMCKWFTIEAETGNEVHSGHIKLMSVAQEFVSTFRDRLLEAGERLVQILAYLVFTIIDFCLMCDKSHRQIVADLQLETLSLIKDSIINLTEVHPRLATLMQKIMEIADTEGTRTGDLQLSVQTGETLAHICLHFMTTWHANPTDEKLPNWLRETVFHLCDVVTVHLNSTFDIDNRIVPAEKLEELVDGIRTYIVLLYHILQKGVVYVDDDVAVCLMDLIMCERTRPSHYSDIEKQQLISVLVRPHVLDILELLYKFQKCQEYLISSVLGTPKFDYFDACMDFINAVSTDDADVLPSTCRTLQQTFEYLFKDAKNFVHGERYNQVLDAFGCLLYLVGNIELHRYFCAGIFQKDFITSQVCADILMLCFRLKEANKCWTDHAIKEAMAHWHKCNNSYAMFSTNPSQLHVQRFLRYFHCLGKQELPVISIQNFRHLSVVAKSDGHVGMKILKRLELISTSAPTKVELYYEVVALLELLVHHDQIDCSHWFQRTSEMANKLLGIDKSISFANVYFKLLARANGSTKLLILRGLPPNAGCTNWYREKFLDSCKVSDDAQLRAFSARHAIYPLFKALHVEPGTVVDGSFDLSKSSYIRHGDHKCPVSSLKRRRSELAPKEILRNIYEASLQLTQCTANFDAADWELLKKVMANLSGIVP</sequence>
<dbReference type="KEGG" id="dme:Dmel_CG13742"/>
<keyword evidence="3" id="KW-1185">Reference proteome</keyword>
<dbReference type="ExpressionAtlas" id="A0A0B4KEF7">
    <property type="expression patterns" value="baseline and differential"/>
</dbReference>
<reference evidence="1 3" key="5">
    <citation type="journal article" date="2002" name="Genome Biol.">
        <title>Heterochromatic sequences in a Drosophila whole-genome shotgun assembly.</title>
        <authorList>
            <person name="Hoskins R.A."/>
            <person name="Smith C.D."/>
            <person name="Carlson J.W."/>
            <person name="Carvalho A.B."/>
            <person name="Halpern A."/>
            <person name="Kaminker J.S."/>
            <person name="Kennedy C."/>
            <person name="Mungall C.J."/>
            <person name="Sullivan B.A."/>
            <person name="Sutton G.G."/>
            <person name="Yasuhara J.C."/>
            <person name="Wakimoto B.T."/>
            <person name="Myers E.W."/>
            <person name="Celniker S.E."/>
            <person name="Rubin G.M."/>
            <person name="Karpen G.H."/>
        </authorList>
    </citation>
    <scope>NUCLEOTIDE SEQUENCE [LARGE SCALE GENOMIC DNA]</scope>
    <source>
        <strain evidence="3">Berkeley</strain>
    </source>
</reference>
<gene>
    <name evidence="1" type="primary">Dmel\CG13742</name>
    <name evidence="1" type="synonym">BcDNA:LD16446</name>
    <name evidence="1 2" type="ORF">CG13742</name>
    <name evidence="1" type="ORF">Dmel_CG13742</name>
</gene>
<dbReference type="BioGRID-ORCS" id="35916">
    <property type="hits" value="0 hits in 1 CRISPR screen"/>
</dbReference>
<organism evidence="1 3">
    <name type="scientific">Drosophila melanogaster</name>
    <name type="common">Fruit fly</name>
    <dbReference type="NCBI Taxonomy" id="7227"/>
    <lineage>
        <taxon>Eukaryota</taxon>
        <taxon>Metazoa</taxon>
        <taxon>Ecdysozoa</taxon>
        <taxon>Arthropoda</taxon>
        <taxon>Hexapoda</taxon>
        <taxon>Insecta</taxon>
        <taxon>Pterygota</taxon>
        <taxon>Neoptera</taxon>
        <taxon>Endopterygota</taxon>
        <taxon>Diptera</taxon>
        <taxon>Brachycera</taxon>
        <taxon>Muscomorpha</taxon>
        <taxon>Ephydroidea</taxon>
        <taxon>Drosophilidae</taxon>
        <taxon>Drosophila</taxon>
        <taxon>Sophophora</taxon>
    </lineage>
</organism>
<dbReference type="FlyBase" id="FBgn0033372">
    <property type="gene designation" value="CG13742"/>
</dbReference>
<dbReference type="PaxDb" id="7227-FBpp0301832"/>
<reference evidence="1 3" key="1">
    <citation type="journal article" date="2000" name="Science">
        <title>The genome sequence of Drosophila melanogaster.</title>
        <authorList>
            <person name="Adams M.D."/>
            <person name="Celniker S.E."/>
            <person name="Holt R.A."/>
            <person name="Evans C.A."/>
            <person name="Gocayne J.D."/>
            <person name="Amanatides P.G."/>
            <person name="Scherer S.E."/>
            <person name="Li P.W."/>
            <person name="Hoskins R.A."/>
            <person name="Galle R.F."/>
            <person name="George R.A."/>
            <person name="Lewis S.E."/>
            <person name="Richards S."/>
            <person name="Ashburner M."/>
            <person name="Henderson S.N."/>
            <person name="Sutton G.G."/>
            <person name="Wortman J.R."/>
            <person name="Yandell M.D."/>
            <person name="Zhang Q."/>
            <person name="Chen L.X."/>
            <person name="Brandon R.C."/>
            <person name="Rogers Y.H."/>
            <person name="Blazej R.G."/>
            <person name="Champe M."/>
            <person name="Pfeiffer B.D."/>
            <person name="Wan K.H."/>
            <person name="Doyle C."/>
            <person name="Baxter E.G."/>
            <person name="Helt G."/>
            <person name="Nelson C.R."/>
            <person name="Gabor G.L."/>
            <person name="Abril J.F."/>
            <person name="Agbayani A."/>
            <person name="An H.J."/>
            <person name="Andrews-Pfannkoch C."/>
            <person name="Baldwin D."/>
            <person name="Ballew R.M."/>
            <person name="Basu A."/>
            <person name="Baxendale J."/>
            <person name="Bayraktaroglu L."/>
            <person name="Beasley E.M."/>
            <person name="Beeson K.Y."/>
            <person name="Benos P.V."/>
            <person name="Berman B.P."/>
            <person name="Bhandari D."/>
            <person name="Bolshakov S."/>
            <person name="Borkova D."/>
            <person name="Botchan M.R."/>
            <person name="Bouck J."/>
            <person name="Brokstein P."/>
            <person name="Brottier P."/>
            <person name="Burtis K.C."/>
            <person name="Busam D.A."/>
            <person name="Butler H."/>
            <person name="Cadieu E."/>
            <person name="Center A."/>
            <person name="Chandra I."/>
            <person name="Cherry J.M."/>
            <person name="Cawley S."/>
            <person name="Dahlke C."/>
            <person name="Davenport L.B."/>
            <person name="Davies P."/>
            <person name="de Pablos B."/>
            <person name="Delcher A."/>
            <person name="Deng Z."/>
            <person name="Mays A.D."/>
            <person name="Dew I."/>
            <person name="Dietz S.M."/>
            <person name="Dodson K."/>
            <person name="Doup L.E."/>
            <person name="Downes M."/>
            <person name="Dugan-Rocha S."/>
            <person name="Dunkov B.C."/>
            <person name="Dunn P."/>
            <person name="Durbin K.J."/>
            <person name="Evangelista C.C."/>
            <person name="Ferraz C."/>
            <person name="Ferriera S."/>
            <person name="Fleischmann W."/>
            <person name="Fosler C."/>
            <person name="Gabrielian A.E."/>
            <person name="Garg N.S."/>
            <person name="Gelbart W.M."/>
            <person name="Glasser K."/>
            <person name="Glodek A."/>
            <person name="Gong F."/>
            <person name="Gorrell J.H."/>
            <person name="Gu Z."/>
            <person name="Guan P."/>
            <person name="Harris M."/>
            <person name="Harris N.L."/>
            <person name="Harvey D."/>
            <person name="Heiman T.J."/>
            <person name="Hernandez J.R."/>
            <person name="Houck J."/>
            <person name="Hostin D."/>
            <person name="Houston K.A."/>
            <person name="Howland T.J."/>
            <person name="Wei M.H."/>
            <person name="Ibegwam C."/>
            <person name="Jalali M."/>
            <person name="Kalush F."/>
            <person name="Karpen G.H."/>
            <person name="Ke Z."/>
            <person name="Kennison J.A."/>
            <person name="Ketchum K.A."/>
            <person name="Kimmel B.E."/>
            <person name="Kodira C.D."/>
            <person name="Kraft C."/>
            <person name="Kravitz S."/>
            <person name="Kulp D."/>
            <person name="Lai Z."/>
            <person name="Lasko P."/>
            <person name="Lei Y."/>
            <person name="Levitsky A.A."/>
            <person name="Li J."/>
            <person name="Li Z."/>
            <person name="Liang Y."/>
            <person name="Lin X."/>
            <person name="Liu X."/>
            <person name="Mattei B."/>
            <person name="McIntosh T.C."/>
            <person name="McLeod M.P."/>
            <person name="McPherson D."/>
            <person name="Merkulov G."/>
            <person name="Milshina N.V."/>
            <person name="Mobarry C."/>
            <person name="Morris J."/>
            <person name="Moshrefi A."/>
            <person name="Mount S.M."/>
            <person name="Moy M."/>
            <person name="Murphy B."/>
            <person name="Murphy L."/>
            <person name="Muzny D.M."/>
            <person name="Nelson D.L."/>
            <person name="Nelson D.R."/>
            <person name="Nelson K.A."/>
            <person name="Nixon K."/>
            <person name="Nusskern D.R."/>
            <person name="Pacleb J.M."/>
            <person name="Palazzolo M."/>
            <person name="Pittman G.S."/>
            <person name="Pan S."/>
            <person name="Pollard J."/>
            <person name="Puri V."/>
            <person name="Reese M.G."/>
            <person name="Reinert K."/>
            <person name="Remington K."/>
            <person name="Saunders R.D."/>
            <person name="Scheeler F."/>
            <person name="Shen H."/>
            <person name="Shue B.C."/>
            <person name="Siden-Kiamos I."/>
            <person name="Simpson M."/>
            <person name="Skupski M.P."/>
            <person name="Smith T."/>
            <person name="Spier E."/>
            <person name="Spradling A.C."/>
            <person name="Stapleton M."/>
            <person name="Strong R."/>
            <person name="Sun E."/>
            <person name="Svirskas R."/>
            <person name="Tector C."/>
            <person name="Turner R."/>
            <person name="Venter E."/>
            <person name="Wang A.H."/>
            <person name="Wang X."/>
            <person name="Wang Z.Y."/>
            <person name="Wassarman D.A."/>
            <person name="Weinstock G.M."/>
            <person name="Weissenbach J."/>
            <person name="Williams S.M."/>
            <person name="WoodageT"/>
            <person name="Worley K.C."/>
            <person name="Wu D."/>
            <person name="Yang S."/>
            <person name="Yao Q.A."/>
            <person name="Ye J."/>
            <person name="Yeh R.F."/>
            <person name="Zaveri J.S."/>
            <person name="Zhan M."/>
            <person name="Zhang G."/>
            <person name="Zhao Q."/>
            <person name="Zheng L."/>
            <person name="Zheng X.H."/>
            <person name="Zhong F.N."/>
            <person name="Zhong W."/>
            <person name="Zhou X."/>
            <person name="Zhu S."/>
            <person name="Zhu X."/>
            <person name="Smith H.O."/>
            <person name="Gibbs R.A."/>
            <person name="Myers E.W."/>
            <person name="Rubin G.M."/>
            <person name="Venter J.C."/>
        </authorList>
    </citation>
    <scope>NUCLEOTIDE SEQUENCE [LARGE SCALE GENOMIC DNA]</scope>
    <source>
        <strain evidence="3">Berkeley</strain>
    </source>
</reference>
<dbReference type="RefSeq" id="NP_001260813.1">
    <property type="nucleotide sequence ID" value="NM_001273884.2"/>
</dbReference>
<dbReference type="Bgee" id="FBgn0033372">
    <property type="expression patterns" value="Expressed in embryonic/larval hemocyte (Drosophila) and 13 other cell types or tissues"/>
</dbReference>
<reference evidence="1 3" key="3">
    <citation type="journal article" date="2002" name="Genome Biol.">
        <title>Annotation of the Drosophila melanogaster euchromatic genome: a systematic review.</title>
        <authorList>
            <person name="Misra S."/>
            <person name="Crosby M.A."/>
            <person name="Mungall C.J."/>
            <person name="Matthews B.B."/>
            <person name="Campbell K.S."/>
            <person name="Hradecky P."/>
            <person name="Huang Y."/>
            <person name="Kaminker J.S."/>
            <person name="Millburn G.H."/>
            <person name="Prochnik S.E."/>
            <person name="Smith C.D."/>
            <person name="Tupy J.L."/>
            <person name="Whitfied E.J."/>
            <person name="Bayraktaroglu L."/>
            <person name="Berman B.P."/>
            <person name="Bettencourt B.R."/>
            <person name="Celniker S.E."/>
            <person name="de Grey A.D."/>
            <person name="Drysdale R.A."/>
            <person name="Harris N.L."/>
            <person name="Richter J."/>
            <person name="Russo S."/>
            <person name="Schroeder A.J."/>
            <person name="Shu S.Q."/>
            <person name="Stapleton M."/>
            <person name="Yamada C."/>
            <person name="Ashburner M."/>
            <person name="Gelbart W.M."/>
            <person name="Rubin G.M."/>
            <person name="Lewis S.E."/>
        </authorList>
    </citation>
    <scope>GENOME REANNOTATION</scope>
    <source>
        <strain evidence="3">Berkeley</strain>
    </source>
</reference>
<protein>
    <submittedName>
        <fullName evidence="1">Uncharacterized protein, isoform C</fullName>
    </submittedName>
</protein>
<evidence type="ECO:0000313" key="1">
    <source>
        <dbReference type="EMBL" id="AGB93346.1"/>
    </source>
</evidence>
<accession>A0A0B4KEF7</accession>
<dbReference type="STRING" id="7227.FBpp0301832"/>
<proteinExistence type="predicted"/>
<reference evidence="1 3" key="7">
    <citation type="journal article" date="2007" name="Science">
        <title>The Release 5.1 annotation of Drosophila melanogaster heterochromatin.</title>
        <authorList>
            <person name="Smith C.D."/>
            <person name="Shu S."/>
            <person name="Mungall C.J."/>
            <person name="Karpen G.H."/>
        </authorList>
    </citation>
    <scope>NUCLEOTIDE SEQUENCE [LARGE SCALE GENOMIC DNA]</scope>
    <source>
        <strain evidence="3">Berkeley</strain>
    </source>
</reference>
<dbReference type="GeneID" id="35916"/>
<dbReference type="OrthoDB" id="8032356at2759"/>
<dbReference type="VEuPathDB" id="VectorBase:FBgn0033372"/>
<reference evidence="1 3" key="6">
    <citation type="journal article" date="2005" name="PLoS Comput. Biol.">
        <title>Combined evidence annotation of transposable elements in genome sequences.</title>
        <authorList>
            <person name="Quesneville H."/>
            <person name="Bergman C.M."/>
            <person name="Andrieu O."/>
            <person name="Autard D."/>
            <person name="Nouaud D."/>
            <person name="Ashburner M."/>
            <person name="Anxolabehere D."/>
        </authorList>
    </citation>
    <scope>NUCLEOTIDE SEQUENCE [LARGE SCALE GENOMIC DNA]</scope>
    <source>
        <strain evidence="3">Berkeley</strain>
    </source>
</reference>
<dbReference type="EMBL" id="AE013599">
    <property type="protein sequence ID" value="AGB93346.1"/>
    <property type="molecule type" value="Genomic_DNA"/>
</dbReference>
<dbReference type="InParanoid" id="A0A0B4KEF7"/>
<dbReference type="eggNOG" id="ENOG502TDAD">
    <property type="taxonomic scope" value="Eukaryota"/>
</dbReference>
<reference evidence="1 3" key="10">
    <citation type="journal article" date="2015" name="G3 (Bethesda)">
        <title>Gene Model Annotations for Drosophila melanogaster: The Rule-Benders.</title>
        <authorList>
            <consortium name="FlyBase Consortium"/>
            <person name="Crosby M.A."/>
            <person name="Gramates L.S."/>
            <person name="Dos Santos G."/>
            <person name="Matthews B.B."/>
            <person name="St Pierre S.E."/>
            <person name="Zhou P."/>
            <person name="Schroeder A.J."/>
            <person name="Falls K."/>
            <person name="Emmert D.B."/>
            <person name="Russo S.M."/>
            <person name="Gelbart W.M."/>
            <person name="null"/>
        </authorList>
    </citation>
    <scope>NUCLEOTIDE SEQUENCE [LARGE SCALE GENOMIC DNA]</scope>
    <source>
        <strain evidence="3">Berkeley</strain>
    </source>
</reference>
<reference evidence="1 3" key="2">
    <citation type="journal article" date="2002" name="Genome Biol.">
        <title>Finishing a whole-genome shotgun: release 3 of the Drosophila melanogaster euchromatic genome sequence.</title>
        <authorList>
            <person name="Celniker S.E."/>
            <person name="Wheeler D.A."/>
            <person name="Kronmiller B."/>
            <person name="Carlson J.W."/>
            <person name="Halpern A."/>
            <person name="Patel S."/>
            <person name="Adams M."/>
            <person name="Champe M."/>
            <person name="Dugan S.P."/>
            <person name="Frise E."/>
            <person name="Hodgson A."/>
            <person name="George R.A."/>
            <person name="Hoskins R.A."/>
            <person name="Laverty T."/>
            <person name="Muzny D.M."/>
            <person name="Nelson C.R."/>
            <person name="Pacleb J.M."/>
            <person name="Park S."/>
            <person name="Pfeiffer B.D."/>
            <person name="Richards S."/>
            <person name="Sodergren E.J."/>
            <person name="Svirskas R."/>
            <person name="Tabor P.E."/>
            <person name="Wan K."/>
            <person name="Stapleton M."/>
            <person name="Sutton G.G."/>
            <person name="Venter C."/>
            <person name="Weinstock G."/>
            <person name="Scherer S.E."/>
            <person name="Myers E.W."/>
            <person name="Gibbs R.A."/>
            <person name="Rubin G.M."/>
        </authorList>
    </citation>
    <scope>NUCLEOTIDE SEQUENCE [LARGE SCALE GENOMIC DNA]</scope>
    <source>
        <strain evidence="3">Berkeley</strain>
    </source>
</reference>
<dbReference type="OMA" id="KFLHACK"/>